<keyword evidence="4 5" id="KW-0472">Membrane</keyword>
<organism evidence="8 10">
    <name type="scientific">Acutalibacter muris</name>
    <dbReference type="NCBI Taxonomy" id="1796620"/>
    <lineage>
        <taxon>Bacteria</taxon>
        <taxon>Bacillati</taxon>
        <taxon>Bacillota</taxon>
        <taxon>Clostridia</taxon>
        <taxon>Eubacteriales</taxon>
        <taxon>Acutalibacteraceae</taxon>
        <taxon>Acutalibacter</taxon>
    </lineage>
</organism>
<dbReference type="EMBL" id="CP065321">
    <property type="protein sequence ID" value="QQR29199.1"/>
    <property type="molecule type" value="Genomic_DNA"/>
</dbReference>
<evidence type="ECO:0000256" key="4">
    <source>
        <dbReference type="ARBA" id="ARBA00023136"/>
    </source>
</evidence>
<name>A0A1Z2XN92_9FIRM</name>
<evidence type="ECO:0000313" key="8">
    <source>
        <dbReference type="EMBL" id="QQR29199.1"/>
    </source>
</evidence>
<feature type="transmembrane region" description="Helical" evidence="5">
    <location>
        <begin position="64"/>
        <end position="82"/>
    </location>
</feature>
<dbReference type="EMBL" id="CP021422">
    <property type="protein sequence ID" value="ASB39910.1"/>
    <property type="molecule type" value="Genomic_DNA"/>
</dbReference>
<keyword evidence="2 5" id="KW-0812">Transmembrane</keyword>
<evidence type="ECO:0000256" key="5">
    <source>
        <dbReference type="SAM" id="Phobius"/>
    </source>
</evidence>
<dbReference type="InterPro" id="IPR007829">
    <property type="entry name" value="TM2"/>
</dbReference>
<evidence type="ECO:0000256" key="1">
    <source>
        <dbReference type="ARBA" id="ARBA00004141"/>
    </source>
</evidence>
<evidence type="ECO:0000313" key="10">
    <source>
        <dbReference type="Proteomes" id="UP000596035"/>
    </source>
</evidence>
<keyword evidence="9" id="KW-1185">Reference proteome</keyword>
<feature type="transmembrane region" description="Helical" evidence="5">
    <location>
        <begin position="94"/>
        <end position="117"/>
    </location>
</feature>
<comment type="subcellular location">
    <subcellularLocation>
        <location evidence="1">Membrane</location>
        <topology evidence="1">Multi-pass membrane protein</topology>
    </subcellularLocation>
</comment>
<reference evidence="9" key="2">
    <citation type="submission" date="2017-05" db="EMBL/GenBank/DDBJ databases">
        <title>Improved OligoMM genomes.</title>
        <authorList>
            <person name="Garzetti D."/>
        </authorList>
    </citation>
    <scope>NUCLEOTIDE SEQUENCE [LARGE SCALE GENOMIC DNA]</scope>
    <source>
        <strain evidence="9">KB18</strain>
    </source>
</reference>
<feature type="domain" description="TM2" evidence="6">
    <location>
        <begin position="59"/>
        <end position="103"/>
    </location>
</feature>
<accession>A0A1Z2XN92</accession>
<dbReference type="Proteomes" id="UP000196710">
    <property type="component" value="Chromosome"/>
</dbReference>
<reference evidence="8 10" key="3">
    <citation type="submission" date="2020-11" db="EMBL/GenBank/DDBJ databases">
        <title>Closed and high quality bacterial genomes of the OMM12 community.</title>
        <authorList>
            <person name="Marbouty M."/>
            <person name="Lamy-Besnier Q."/>
            <person name="Debarbieux L."/>
            <person name="Koszul R."/>
        </authorList>
    </citation>
    <scope>NUCLEOTIDE SEQUENCE [LARGE SCALE GENOMIC DNA]</scope>
    <source>
        <strain evidence="8 10">KB18</strain>
    </source>
</reference>
<reference evidence="7" key="1">
    <citation type="journal article" date="2017" name="Genome Announc.">
        <title>High-Quality Whole-Genome Sequences of the Oligo-Mouse-Microbiota Bacterial Community.</title>
        <authorList>
            <person name="Garzetti D."/>
            <person name="Brugiroux S."/>
            <person name="Bunk B."/>
            <person name="Pukall R."/>
            <person name="McCoy K.D."/>
            <person name="Macpherson A.J."/>
            <person name="Stecher B."/>
        </authorList>
    </citation>
    <scope>NUCLEOTIDE SEQUENCE</scope>
    <source>
        <strain evidence="7">KB18</strain>
    </source>
</reference>
<sequence length="139" mass="15063">MQNQYVYNFNAPDQGQTQSQGQQYSQPYAGYQPPNYTAGAYRPQPQQQPMYTTPPIGYQQKSRLAAGLLALIFGCLGIHNFYMGFNGRGTVQLLLALLGGVLTCGVGTVAAAIWGFIEGVMLLSSTGPRFDGNSVIMKD</sequence>
<evidence type="ECO:0000259" key="6">
    <source>
        <dbReference type="Pfam" id="PF05154"/>
    </source>
</evidence>
<dbReference type="KEGG" id="amur:ADH66_04135"/>
<gene>
    <name evidence="7" type="ORF">ADH66_04135</name>
    <name evidence="8" type="ORF">I5Q82_14200</name>
</gene>
<proteinExistence type="predicted"/>
<dbReference type="AlphaFoldDB" id="A0A1Z2XN92"/>
<evidence type="ECO:0000256" key="3">
    <source>
        <dbReference type="ARBA" id="ARBA00022989"/>
    </source>
</evidence>
<dbReference type="Proteomes" id="UP000596035">
    <property type="component" value="Chromosome"/>
</dbReference>
<dbReference type="GO" id="GO:0016020">
    <property type="term" value="C:membrane"/>
    <property type="evidence" value="ECO:0007669"/>
    <property type="project" value="UniProtKB-SubCell"/>
</dbReference>
<evidence type="ECO:0000313" key="9">
    <source>
        <dbReference type="Proteomes" id="UP000196710"/>
    </source>
</evidence>
<keyword evidence="3 5" id="KW-1133">Transmembrane helix</keyword>
<dbReference type="Pfam" id="PF05154">
    <property type="entry name" value="TM2"/>
    <property type="match status" value="1"/>
</dbReference>
<evidence type="ECO:0000313" key="7">
    <source>
        <dbReference type="EMBL" id="ASB39910.1"/>
    </source>
</evidence>
<evidence type="ECO:0000256" key="2">
    <source>
        <dbReference type="ARBA" id="ARBA00022692"/>
    </source>
</evidence>
<protein>
    <submittedName>
        <fullName evidence="8">TM2 domain-containing protein</fullName>
    </submittedName>
</protein>